<protein>
    <submittedName>
        <fullName evidence="1">Uncharacterized protein</fullName>
    </submittedName>
</protein>
<dbReference type="Proteomes" id="UP000230002">
    <property type="component" value="Unassembled WGS sequence"/>
</dbReference>
<accession>A0A2G8RVK7</accession>
<evidence type="ECO:0000313" key="1">
    <source>
        <dbReference type="EMBL" id="PIL25539.1"/>
    </source>
</evidence>
<organism evidence="1 2">
    <name type="scientific">Ganoderma sinense ZZ0214-1</name>
    <dbReference type="NCBI Taxonomy" id="1077348"/>
    <lineage>
        <taxon>Eukaryota</taxon>
        <taxon>Fungi</taxon>
        <taxon>Dikarya</taxon>
        <taxon>Basidiomycota</taxon>
        <taxon>Agaricomycotina</taxon>
        <taxon>Agaricomycetes</taxon>
        <taxon>Polyporales</taxon>
        <taxon>Polyporaceae</taxon>
        <taxon>Ganoderma</taxon>
    </lineage>
</organism>
<reference evidence="1 2" key="1">
    <citation type="journal article" date="2015" name="Sci. Rep.">
        <title>Chromosome-level genome map provides insights into diverse defense mechanisms in the medicinal fungus Ganoderma sinense.</title>
        <authorList>
            <person name="Zhu Y."/>
            <person name="Xu J."/>
            <person name="Sun C."/>
            <person name="Zhou S."/>
            <person name="Xu H."/>
            <person name="Nelson D.R."/>
            <person name="Qian J."/>
            <person name="Song J."/>
            <person name="Luo H."/>
            <person name="Xiang L."/>
            <person name="Li Y."/>
            <person name="Xu Z."/>
            <person name="Ji A."/>
            <person name="Wang L."/>
            <person name="Lu S."/>
            <person name="Hayward A."/>
            <person name="Sun W."/>
            <person name="Li X."/>
            <person name="Schwartz D.C."/>
            <person name="Wang Y."/>
            <person name="Chen S."/>
        </authorList>
    </citation>
    <scope>NUCLEOTIDE SEQUENCE [LARGE SCALE GENOMIC DNA]</scope>
    <source>
        <strain evidence="1 2">ZZ0214-1</strain>
    </source>
</reference>
<comment type="caution">
    <text evidence="1">The sequence shown here is derived from an EMBL/GenBank/DDBJ whole genome shotgun (WGS) entry which is preliminary data.</text>
</comment>
<gene>
    <name evidence="1" type="ORF">GSI_12402</name>
</gene>
<evidence type="ECO:0000313" key="2">
    <source>
        <dbReference type="Proteomes" id="UP000230002"/>
    </source>
</evidence>
<sequence>MTGALSDLIQSVLWVEVRVPEVREGSQPDWPPRVWFPAASVEPDHAKRYPYARLAEPPNPPAGWVLYMREDSQRVHPFTAPPAPSFFPAV</sequence>
<keyword evidence="2" id="KW-1185">Reference proteome</keyword>
<name>A0A2G8RVK7_9APHY</name>
<proteinExistence type="predicted"/>
<dbReference type="EMBL" id="AYKW01000048">
    <property type="protein sequence ID" value="PIL25539.1"/>
    <property type="molecule type" value="Genomic_DNA"/>
</dbReference>
<dbReference type="AlphaFoldDB" id="A0A2G8RVK7"/>